<dbReference type="Proteomes" id="UP000558997">
    <property type="component" value="Unassembled WGS sequence"/>
</dbReference>
<dbReference type="RefSeq" id="WP_184832086.1">
    <property type="nucleotide sequence ID" value="NZ_BAAAVN010000015.1"/>
</dbReference>
<dbReference type="EMBL" id="JACHNF010000001">
    <property type="protein sequence ID" value="MBB5977902.1"/>
    <property type="molecule type" value="Genomic_DNA"/>
</dbReference>
<reference evidence="3 4" key="1">
    <citation type="submission" date="2020-08" db="EMBL/GenBank/DDBJ databases">
        <title>Sequencing the genomes of 1000 actinobacteria strains.</title>
        <authorList>
            <person name="Klenk H.-P."/>
        </authorList>
    </citation>
    <scope>NUCLEOTIDE SEQUENCE [LARGE SCALE GENOMIC DNA]</scope>
    <source>
        <strain evidence="3 4">DSM 17294</strain>
    </source>
</reference>
<keyword evidence="2" id="KW-0472">Membrane</keyword>
<evidence type="ECO:0000256" key="1">
    <source>
        <dbReference type="SAM" id="MobiDB-lite"/>
    </source>
</evidence>
<sequence>MRHSWGFRVARAVTFAGTSVLLAMLGHVLMSGTAVPWWATVMSFAWIATAAWIVADRERGIPFVITSTLVSQAALHTVFSLAQSITQPSSHTRSGMGRGTGMSEMSGMSGEHGGMAHAHHMSGAASAGMFTAHVLAALVCGVWLAYGERAAFSILRSLATRLLSPLRLLAGQQLTEHRPSIRPASSPRPLRDILLVHAITSRGPPRALAVS</sequence>
<keyword evidence="2" id="KW-1133">Transmembrane helix</keyword>
<feature type="region of interest" description="Disordered" evidence="1">
    <location>
        <begin position="89"/>
        <end position="114"/>
    </location>
</feature>
<proteinExistence type="predicted"/>
<evidence type="ECO:0000256" key="2">
    <source>
        <dbReference type="SAM" id="Phobius"/>
    </source>
</evidence>
<feature type="transmembrane region" description="Helical" evidence="2">
    <location>
        <begin position="124"/>
        <end position="146"/>
    </location>
</feature>
<feature type="transmembrane region" description="Helical" evidence="2">
    <location>
        <begin position="35"/>
        <end position="54"/>
    </location>
</feature>
<keyword evidence="2" id="KW-0812">Transmembrane</keyword>
<gene>
    <name evidence="3" type="ORF">HDA44_001243</name>
</gene>
<feature type="transmembrane region" description="Helical" evidence="2">
    <location>
        <begin position="12"/>
        <end position="29"/>
    </location>
</feature>
<evidence type="ECO:0000313" key="4">
    <source>
        <dbReference type="Proteomes" id="UP000558997"/>
    </source>
</evidence>
<name>A0A841DHE2_9ACTN</name>
<organism evidence="3 4">
    <name type="scientific">Kribbella solani</name>
    <dbReference type="NCBI Taxonomy" id="236067"/>
    <lineage>
        <taxon>Bacteria</taxon>
        <taxon>Bacillati</taxon>
        <taxon>Actinomycetota</taxon>
        <taxon>Actinomycetes</taxon>
        <taxon>Propionibacteriales</taxon>
        <taxon>Kribbellaceae</taxon>
        <taxon>Kribbella</taxon>
    </lineage>
</organism>
<feature type="compositionally biased region" description="Low complexity" evidence="1">
    <location>
        <begin position="89"/>
        <end position="109"/>
    </location>
</feature>
<keyword evidence="4" id="KW-1185">Reference proteome</keyword>
<dbReference type="AlphaFoldDB" id="A0A841DHE2"/>
<feature type="transmembrane region" description="Helical" evidence="2">
    <location>
        <begin position="61"/>
        <end position="82"/>
    </location>
</feature>
<comment type="caution">
    <text evidence="3">The sequence shown here is derived from an EMBL/GenBank/DDBJ whole genome shotgun (WGS) entry which is preliminary data.</text>
</comment>
<protein>
    <submittedName>
        <fullName evidence="3">Uncharacterized protein</fullName>
    </submittedName>
</protein>
<evidence type="ECO:0000313" key="3">
    <source>
        <dbReference type="EMBL" id="MBB5977902.1"/>
    </source>
</evidence>
<accession>A0A841DHE2</accession>